<sequence>MVKQRLGRADWIEAALDALARGGVAAVRVEVLAKQLAVTRGSFYWHFADRDALLAAALEEWERTTTIEVVERLNDVTSPPERLRAIFEIALFTQQSPNRIEPALATEADHPVIAPVLRRVTTARLSFLTELFTDLGLDPDTARQRALYAYSAFLGWLQLRRTMPDLAPETTHEGRLANAFVDNLTQALTAGARDTTPGA</sequence>
<keyword evidence="7" id="KW-1185">Reference proteome</keyword>
<evidence type="ECO:0000256" key="3">
    <source>
        <dbReference type="ARBA" id="ARBA00023163"/>
    </source>
</evidence>
<dbReference type="InterPro" id="IPR050109">
    <property type="entry name" value="HTH-type_TetR-like_transc_reg"/>
</dbReference>
<dbReference type="InterPro" id="IPR009057">
    <property type="entry name" value="Homeodomain-like_sf"/>
</dbReference>
<accession>A0A939PJH6</accession>
<dbReference type="Proteomes" id="UP000669179">
    <property type="component" value="Unassembled WGS sequence"/>
</dbReference>
<keyword evidence="2 4" id="KW-0238">DNA-binding</keyword>
<feature type="domain" description="HTH tetR-type" evidence="5">
    <location>
        <begin position="5"/>
        <end position="65"/>
    </location>
</feature>
<gene>
    <name evidence="6" type="ORF">J4573_40535</name>
</gene>
<dbReference type="PANTHER" id="PTHR30055">
    <property type="entry name" value="HTH-TYPE TRANSCRIPTIONAL REGULATOR RUTR"/>
    <property type="match status" value="1"/>
</dbReference>
<protein>
    <submittedName>
        <fullName evidence="6">TetR/AcrR family transcriptional regulator</fullName>
    </submittedName>
</protein>
<dbReference type="InterPro" id="IPR036271">
    <property type="entry name" value="Tet_transcr_reg_TetR-rel_C_sf"/>
</dbReference>
<dbReference type="GO" id="GO:0003700">
    <property type="term" value="F:DNA-binding transcription factor activity"/>
    <property type="evidence" value="ECO:0007669"/>
    <property type="project" value="TreeGrafter"/>
</dbReference>
<evidence type="ECO:0000313" key="6">
    <source>
        <dbReference type="EMBL" id="MBO2453437.1"/>
    </source>
</evidence>
<dbReference type="SUPFAM" id="SSF46689">
    <property type="entry name" value="Homeodomain-like"/>
    <property type="match status" value="1"/>
</dbReference>
<organism evidence="6 7">
    <name type="scientific">Actinomadura barringtoniae</name>
    <dbReference type="NCBI Taxonomy" id="1427535"/>
    <lineage>
        <taxon>Bacteria</taxon>
        <taxon>Bacillati</taxon>
        <taxon>Actinomycetota</taxon>
        <taxon>Actinomycetes</taxon>
        <taxon>Streptosporangiales</taxon>
        <taxon>Thermomonosporaceae</taxon>
        <taxon>Actinomadura</taxon>
    </lineage>
</organism>
<keyword evidence="1" id="KW-0805">Transcription regulation</keyword>
<dbReference type="RefSeq" id="WP_208261453.1">
    <property type="nucleotide sequence ID" value="NZ_JAGEOJ010000020.1"/>
</dbReference>
<evidence type="ECO:0000313" key="7">
    <source>
        <dbReference type="Proteomes" id="UP000669179"/>
    </source>
</evidence>
<dbReference type="InterPro" id="IPR001647">
    <property type="entry name" value="HTH_TetR"/>
</dbReference>
<dbReference type="AlphaFoldDB" id="A0A939PJH6"/>
<evidence type="ECO:0000256" key="2">
    <source>
        <dbReference type="ARBA" id="ARBA00023125"/>
    </source>
</evidence>
<feature type="DNA-binding region" description="H-T-H motif" evidence="4">
    <location>
        <begin position="28"/>
        <end position="47"/>
    </location>
</feature>
<dbReference type="PANTHER" id="PTHR30055:SF234">
    <property type="entry name" value="HTH-TYPE TRANSCRIPTIONAL REGULATOR BETI"/>
    <property type="match status" value="1"/>
</dbReference>
<dbReference type="PRINTS" id="PR00455">
    <property type="entry name" value="HTHTETR"/>
</dbReference>
<reference evidence="6" key="1">
    <citation type="submission" date="2021-03" db="EMBL/GenBank/DDBJ databases">
        <authorList>
            <person name="Kanchanasin P."/>
            <person name="Saeng-In P."/>
            <person name="Phongsopitanun W."/>
            <person name="Yuki M."/>
            <person name="Kudo T."/>
            <person name="Ohkuma M."/>
            <person name="Tanasupawat S."/>
        </authorList>
    </citation>
    <scope>NUCLEOTIDE SEQUENCE</scope>
    <source>
        <strain evidence="6">GKU 128</strain>
    </source>
</reference>
<dbReference type="PROSITE" id="PS50977">
    <property type="entry name" value="HTH_TETR_2"/>
    <property type="match status" value="1"/>
</dbReference>
<dbReference type="EMBL" id="JAGEOJ010000020">
    <property type="protein sequence ID" value="MBO2453437.1"/>
    <property type="molecule type" value="Genomic_DNA"/>
</dbReference>
<dbReference type="GO" id="GO:0000976">
    <property type="term" value="F:transcription cis-regulatory region binding"/>
    <property type="evidence" value="ECO:0007669"/>
    <property type="project" value="TreeGrafter"/>
</dbReference>
<dbReference type="Pfam" id="PF00440">
    <property type="entry name" value="TetR_N"/>
    <property type="match status" value="1"/>
</dbReference>
<name>A0A939PJH6_9ACTN</name>
<keyword evidence="3" id="KW-0804">Transcription</keyword>
<proteinExistence type="predicted"/>
<evidence type="ECO:0000256" key="1">
    <source>
        <dbReference type="ARBA" id="ARBA00023015"/>
    </source>
</evidence>
<dbReference type="Gene3D" id="1.10.357.10">
    <property type="entry name" value="Tetracycline Repressor, domain 2"/>
    <property type="match status" value="1"/>
</dbReference>
<dbReference type="SUPFAM" id="SSF48498">
    <property type="entry name" value="Tetracyclin repressor-like, C-terminal domain"/>
    <property type="match status" value="1"/>
</dbReference>
<comment type="caution">
    <text evidence="6">The sequence shown here is derived from an EMBL/GenBank/DDBJ whole genome shotgun (WGS) entry which is preliminary data.</text>
</comment>
<evidence type="ECO:0000256" key="4">
    <source>
        <dbReference type="PROSITE-ProRule" id="PRU00335"/>
    </source>
</evidence>
<evidence type="ECO:0000259" key="5">
    <source>
        <dbReference type="PROSITE" id="PS50977"/>
    </source>
</evidence>